<keyword evidence="2" id="KW-1185">Reference proteome</keyword>
<accession>A0AAD1RTB6</accession>
<proteinExistence type="predicted"/>
<dbReference type="Proteomes" id="UP001295444">
    <property type="component" value="Chromosome 03"/>
</dbReference>
<organism evidence="1 2">
    <name type="scientific">Pelobates cultripes</name>
    <name type="common">Western spadefoot toad</name>
    <dbReference type="NCBI Taxonomy" id="61616"/>
    <lineage>
        <taxon>Eukaryota</taxon>
        <taxon>Metazoa</taxon>
        <taxon>Chordata</taxon>
        <taxon>Craniata</taxon>
        <taxon>Vertebrata</taxon>
        <taxon>Euteleostomi</taxon>
        <taxon>Amphibia</taxon>
        <taxon>Batrachia</taxon>
        <taxon>Anura</taxon>
        <taxon>Pelobatoidea</taxon>
        <taxon>Pelobatidae</taxon>
        <taxon>Pelobates</taxon>
    </lineage>
</organism>
<sequence>PHDYTFGGGSEDGDLYDNVDTPKVAFACFQVPWTGNSHHPGLDLTPNMVPTVPAGLPVLRPLPITWPGTHHAERCSTSPCTDVTGKPASPVNVRHRLRLLD</sequence>
<name>A0AAD1RTB6_PELCU</name>
<gene>
    <name evidence="1" type="ORF">PECUL_23A001088</name>
</gene>
<evidence type="ECO:0000313" key="2">
    <source>
        <dbReference type="Proteomes" id="UP001295444"/>
    </source>
</evidence>
<evidence type="ECO:0000313" key="1">
    <source>
        <dbReference type="EMBL" id="CAH2276732.1"/>
    </source>
</evidence>
<dbReference type="AlphaFoldDB" id="A0AAD1RTB6"/>
<feature type="non-terminal residue" evidence="1">
    <location>
        <position position="1"/>
    </location>
</feature>
<dbReference type="EMBL" id="OW240914">
    <property type="protein sequence ID" value="CAH2276732.1"/>
    <property type="molecule type" value="Genomic_DNA"/>
</dbReference>
<reference evidence="1" key="1">
    <citation type="submission" date="2022-03" db="EMBL/GenBank/DDBJ databases">
        <authorList>
            <person name="Alioto T."/>
            <person name="Alioto T."/>
            <person name="Gomez Garrido J."/>
        </authorList>
    </citation>
    <scope>NUCLEOTIDE SEQUENCE</scope>
</reference>
<protein>
    <submittedName>
        <fullName evidence="1">Uncharacterized protein</fullName>
    </submittedName>
</protein>